<dbReference type="PROSITE" id="PS50279">
    <property type="entry name" value="BPTI_KUNITZ_2"/>
    <property type="match status" value="1"/>
</dbReference>
<dbReference type="EMBL" id="CAJNOL010001736">
    <property type="protein sequence ID" value="CAF1411966.1"/>
    <property type="molecule type" value="Genomic_DNA"/>
</dbReference>
<dbReference type="PANTHER" id="PTHR10083">
    <property type="entry name" value="KUNITZ-TYPE PROTEASE INHIBITOR-RELATED"/>
    <property type="match status" value="1"/>
</dbReference>
<evidence type="ECO:0000259" key="3">
    <source>
        <dbReference type="PROSITE" id="PS50279"/>
    </source>
</evidence>
<dbReference type="InterPro" id="IPR036880">
    <property type="entry name" value="Kunitz_BPTI_sf"/>
</dbReference>
<feature type="domain" description="BPTI/Kunitz inhibitor" evidence="3">
    <location>
        <begin position="16"/>
        <end position="66"/>
    </location>
</feature>
<evidence type="ECO:0000313" key="4">
    <source>
        <dbReference type="EMBL" id="CAF1161652.1"/>
    </source>
</evidence>
<gene>
    <name evidence="5" type="ORF">JXQ802_LOCUS35326</name>
    <name evidence="4" type="ORF">PYM288_LOCUS22778</name>
</gene>
<reference evidence="4" key="1">
    <citation type="submission" date="2021-02" db="EMBL/GenBank/DDBJ databases">
        <authorList>
            <person name="Nowell W R."/>
        </authorList>
    </citation>
    <scope>NUCLEOTIDE SEQUENCE</scope>
</reference>
<protein>
    <recommendedName>
        <fullName evidence="3">BPTI/Kunitz inhibitor domain-containing protein</fullName>
    </recommendedName>
</protein>
<evidence type="ECO:0000256" key="1">
    <source>
        <dbReference type="ARBA" id="ARBA00022690"/>
    </source>
</evidence>
<dbReference type="AlphaFoldDB" id="A0A814TM39"/>
<dbReference type="PANTHER" id="PTHR10083:SF374">
    <property type="entry name" value="BPTI_KUNITZ INHIBITOR DOMAIN-CONTAINING PROTEIN"/>
    <property type="match status" value="1"/>
</dbReference>
<dbReference type="Pfam" id="PF00014">
    <property type="entry name" value="Kunitz_BPTI"/>
    <property type="match status" value="1"/>
</dbReference>
<dbReference type="PRINTS" id="PR00759">
    <property type="entry name" value="BASICPTASE"/>
</dbReference>
<dbReference type="EMBL" id="CAJNOH010001001">
    <property type="protein sequence ID" value="CAF1161652.1"/>
    <property type="molecule type" value="Genomic_DNA"/>
</dbReference>
<keyword evidence="1" id="KW-0646">Protease inhibitor</keyword>
<sequence>MIRPPITINCKRSVECELPPVAGPCRGMFPSFYFNPSTKQCEEFIYGGCQGNANRFETKRSCLTKCGEKNETIHEDE</sequence>
<keyword evidence="7" id="KW-1185">Reference proteome</keyword>
<dbReference type="Proteomes" id="UP000663870">
    <property type="component" value="Unassembled WGS sequence"/>
</dbReference>
<keyword evidence="2" id="KW-1015">Disulfide bond</keyword>
<dbReference type="FunFam" id="4.10.410.10:FF:000021">
    <property type="entry name" value="Serine protease inhibitor, putative"/>
    <property type="match status" value="1"/>
</dbReference>
<proteinExistence type="predicted"/>
<comment type="caution">
    <text evidence="4">The sequence shown here is derived from an EMBL/GenBank/DDBJ whole genome shotgun (WGS) entry which is preliminary data.</text>
</comment>
<dbReference type="GO" id="GO:0004867">
    <property type="term" value="F:serine-type endopeptidase inhibitor activity"/>
    <property type="evidence" value="ECO:0007669"/>
    <property type="project" value="InterPro"/>
</dbReference>
<dbReference type="InterPro" id="IPR020901">
    <property type="entry name" value="Prtase_inh_Kunz-CS"/>
</dbReference>
<dbReference type="InterPro" id="IPR002223">
    <property type="entry name" value="Kunitz_BPTI"/>
</dbReference>
<dbReference type="GO" id="GO:0005615">
    <property type="term" value="C:extracellular space"/>
    <property type="evidence" value="ECO:0007669"/>
    <property type="project" value="TreeGrafter"/>
</dbReference>
<dbReference type="InterPro" id="IPR050098">
    <property type="entry name" value="TFPI/VKTCI-like"/>
</dbReference>
<dbReference type="Proteomes" id="UP000663854">
    <property type="component" value="Unassembled WGS sequence"/>
</dbReference>
<dbReference type="SMART" id="SM00131">
    <property type="entry name" value="KU"/>
    <property type="match status" value="1"/>
</dbReference>
<dbReference type="PROSITE" id="PS00280">
    <property type="entry name" value="BPTI_KUNITZ_1"/>
    <property type="match status" value="1"/>
</dbReference>
<dbReference type="Gene3D" id="4.10.410.10">
    <property type="entry name" value="Pancreatic trypsin inhibitor Kunitz domain"/>
    <property type="match status" value="1"/>
</dbReference>
<evidence type="ECO:0000256" key="2">
    <source>
        <dbReference type="ARBA" id="ARBA00023157"/>
    </source>
</evidence>
<dbReference type="SUPFAM" id="SSF57362">
    <property type="entry name" value="BPTI-like"/>
    <property type="match status" value="1"/>
</dbReference>
<dbReference type="CDD" id="cd00109">
    <property type="entry name" value="Kunitz-type"/>
    <property type="match status" value="1"/>
</dbReference>
<evidence type="ECO:0000313" key="7">
    <source>
        <dbReference type="Proteomes" id="UP000663870"/>
    </source>
</evidence>
<accession>A0A814TM39</accession>
<evidence type="ECO:0000313" key="6">
    <source>
        <dbReference type="Proteomes" id="UP000663854"/>
    </source>
</evidence>
<name>A0A814TM39_9BILA</name>
<evidence type="ECO:0000313" key="5">
    <source>
        <dbReference type="EMBL" id="CAF1411966.1"/>
    </source>
</evidence>
<organism evidence="4 6">
    <name type="scientific">Rotaria sordida</name>
    <dbReference type="NCBI Taxonomy" id="392033"/>
    <lineage>
        <taxon>Eukaryota</taxon>
        <taxon>Metazoa</taxon>
        <taxon>Spiralia</taxon>
        <taxon>Gnathifera</taxon>
        <taxon>Rotifera</taxon>
        <taxon>Eurotatoria</taxon>
        <taxon>Bdelloidea</taxon>
        <taxon>Philodinida</taxon>
        <taxon>Philodinidae</taxon>
        <taxon>Rotaria</taxon>
    </lineage>
</organism>